<keyword evidence="5 10" id="KW-0812">Transmembrane</keyword>
<dbReference type="OrthoDB" id="2020634at2759"/>
<dbReference type="GO" id="GO:0034497">
    <property type="term" value="P:protein localization to phagophore assembly site"/>
    <property type="evidence" value="ECO:0007669"/>
    <property type="project" value="TreeGrafter"/>
</dbReference>
<dbReference type="Pfam" id="PF04109">
    <property type="entry name" value="ATG9"/>
    <property type="match status" value="1"/>
</dbReference>
<reference evidence="12" key="1">
    <citation type="journal article" date="2013" name="Nature">
        <title>The genomes of four tapeworm species reveal adaptations to parasitism.</title>
        <authorList>
            <person name="Tsai I.J."/>
            <person name="Zarowiecki M."/>
            <person name="Holroyd N."/>
            <person name="Garciarrubio A."/>
            <person name="Sanchez-Flores A."/>
            <person name="Brooks K.L."/>
            <person name="Tracey A."/>
            <person name="Bobes R.J."/>
            <person name="Fragoso G."/>
            <person name="Sciutto E."/>
            <person name="Aslett M."/>
            <person name="Beasley H."/>
            <person name="Bennett H.M."/>
            <person name="Cai J."/>
            <person name="Camicia F."/>
            <person name="Clark R."/>
            <person name="Cucher M."/>
            <person name="De Silva N."/>
            <person name="Day T.A."/>
            <person name="Deplazes P."/>
            <person name="Estrada K."/>
            <person name="Fernandez C."/>
            <person name="Holland P.W."/>
            <person name="Hou J."/>
            <person name="Hu S."/>
            <person name="Huckvale T."/>
            <person name="Hung S.S."/>
            <person name="Kamenetzky L."/>
            <person name="Keane J.A."/>
            <person name="Kiss F."/>
            <person name="Koziol U."/>
            <person name="Lambert O."/>
            <person name="Liu K."/>
            <person name="Luo X."/>
            <person name="Luo Y."/>
            <person name="Macchiaroli N."/>
            <person name="Nichol S."/>
            <person name="Paps J."/>
            <person name="Parkinson J."/>
            <person name="Pouchkina-Stantcheva N."/>
            <person name="Riddiford N."/>
            <person name="Rosenzvit M."/>
            <person name="Salinas G."/>
            <person name="Wasmuth J.D."/>
            <person name="Zamanian M."/>
            <person name="Zheng Y."/>
            <person name="Cai X."/>
            <person name="Soberon X."/>
            <person name="Olson P.D."/>
            <person name="Laclette J.P."/>
            <person name="Brehm K."/>
            <person name="Berriman M."/>
            <person name="Garciarrubio A."/>
            <person name="Bobes R.J."/>
            <person name="Fragoso G."/>
            <person name="Sanchez-Flores A."/>
            <person name="Estrada K."/>
            <person name="Cevallos M.A."/>
            <person name="Morett E."/>
            <person name="Gonzalez V."/>
            <person name="Portillo T."/>
            <person name="Ochoa-Leyva A."/>
            <person name="Jose M.V."/>
            <person name="Sciutto E."/>
            <person name="Landa A."/>
            <person name="Jimenez L."/>
            <person name="Valdes V."/>
            <person name="Carrero J.C."/>
            <person name="Larralde C."/>
            <person name="Morales-Montor J."/>
            <person name="Limon-Lason J."/>
            <person name="Soberon X."/>
            <person name="Laclette J.P."/>
        </authorList>
    </citation>
    <scope>NUCLEOTIDE SEQUENCE [LARGE SCALE GENOMIC DNA]</scope>
</reference>
<dbReference type="PANTHER" id="PTHR13038:SF10">
    <property type="entry name" value="AUTOPHAGY-RELATED PROTEIN 9"/>
    <property type="match status" value="1"/>
</dbReference>
<keyword evidence="8 10" id="KW-0445">Lipid transport</keyword>
<dbReference type="GO" id="GO:0000422">
    <property type="term" value="P:autophagy of mitochondrion"/>
    <property type="evidence" value="ECO:0007669"/>
    <property type="project" value="TreeGrafter"/>
</dbReference>
<keyword evidence="9 10" id="KW-0472">Membrane</keyword>
<evidence type="ECO:0000256" key="7">
    <source>
        <dbReference type="ARBA" id="ARBA00023006"/>
    </source>
</evidence>
<feature type="transmembrane region" description="Helical" evidence="10">
    <location>
        <begin position="366"/>
        <end position="384"/>
    </location>
</feature>
<evidence type="ECO:0000256" key="11">
    <source>
        <dbReference type="SAM" id="MobiDB-lite"/>
    </source>
</evidence>
<feature type="region of interest" description="Disordered" evidence="11">
    <location>
        <begin position="858"/>
        <end position="890"/>
    </location>
</feature>
<dbReference type="STRING" id="6211.A0A068Y8C0"/>
<evidence type="ECO:0000256" key="1">
    <source>
        <dbReference type="ARBA" id="ARBA00004511"/>
    </source>
</evidence>
<evidence type="ECO:0000256" key="8">
    <source>
        <dbReference type="ARBA" id="ARBA00023055"/>
    </source>
</evidence>
<feature type="compositionally biased region" description="Acidic residues" evidence="11">
    <location>
        <begin position="858"/>
        <end position="868"/>
    </location>
</feature>
<feature type="region of interest" description="Disordered" evidence="11">
    <location>
        <begin position="672"/>
        <end position="705"/>
    </location>
</feature>
<comment type="subcellular location">
    <subcellularLocation>
        <location evidence="1 10">Preautophagosomal structure membrane</location>
        <topology evidence="1 10">Multi-pass membrane protein</topology>
    </subcellularLocation>
</comment>
<evidence type="ECO:0000256" key="2">
    <source>
        <dbReference type="ARBA" id="ARBA00006185"/>
    </source>
</evidence>
<dbReference type="Proteomes" id="UP000017246">
    <property type="component" value="Unassembled WGS sequence"/>
</dbReference>
<dbReference type="GO" id="GO:0061709">
    <property type="term" value="P:reticulophagy"/>
    <property type="evidence" value="ECO:0007669"/>
    <property type="project" value="TreeGrafter"/>
</dbReference>
<evidence type="ECO:0000256" key="9">
    <source>
        <dbReference type="ARBA" id="ARBA00023136"/>
    </source>
</evidence>
<dbReference type="GO" id="GO:0034727">
    <property type="term" value="P:piecemeal microautophagy of the nucleus"/>
    <property type="evidence" value="ECO:0007669"/>
    <property type="project" value="TreeGrafter"/>
</dbReference>
<protein>
    <recommendedName>
        <fullName evidence="3 10">Autophagy-related protein 9</fullName>
    </recommendedName>
</protein>
<keyword evidence="6 10" id="KW-1133">Transmembrane helix</keyword>
<proteinExistence type="inferred from homology"/>
<dbReference type="eggNOG" id="KOG2173">
    <property type="taxonomic scope" value="Eukaryota"/>
</dbReference>
<reference evidence="12" key="2">
    <citation type="submission" date="2015-11" db="EMBL/GenBank/DDBJ databases">
        <authorList>
            <person name="Zhang Y."/>
            <person name="Guo Z."/>
        </authorList>
    </citation>
    <scope>NUCLEOTIDE SEQUENCE</scope>
</reference>
<accession>A0A068Y8C0</accession>
<comment type="caution">
    <text evidence="10">Lacks conserved residue(s) required for the propagation of feature annotation.</text>
</comment>
<keyword evidence="13" id="KW-1185">Reference proteome</keyword>
<feature type="compositionally biased region" description="Low complexity" evidence="11">
    <location>
        <begin position="871"/>
        <end position="890"/>
    </location>
</feature>
<organism evidence="12 13">
    <name type="scientific">Echinococcus multilocularis</name>
    <name type="common">Fox tapeworm</name>
    <dbReference type="NCBI Taxonomy" id="6211"/>
    <lineage>
        <taxon>Eukaryota</taxon>
        <taxon>Metazoa</taxon>
        <taxon>Spiralia</taxon>
        <taxon>Lophotrochozoa</taxon>
        <taxon>Platyhelminthes</taxon>
        <taxon>Cestoda</taxon>
        <taxon>Eucestoda</taxon>
        <taxon>Cyclophyllidea</taxon>
        <taxon>Taeniidae</taxon>
        <taxon>Echinococcus</taxon>
    </lineage>
</organism>
<evidence type="ECO:0000256" key="5">
    <source>
        <dbReference type="ARBA" id="ARBA00022692"/>
    </source>
</evidence>
<name>A0A068Y8C0_ECHMU</name>
<keyword evidence="4 10" id="KW-0813">Transport</keyword>
<comment type="similarity">
    <text evidence="2 10">Belongs to the ATG9 family.</text>
</comment>
<evidence type="ECO:0000313" key="13">
    <source>
        <dbReference type="Proteomes" id="UP000017246"/>
    </source>
</evidence>
<dbReference type="InterPro" id="IPR007241">
    <property type="entry name" value="Autophagy-rel_prot_9"/>
</dbReference>
<gene>
    <name evidence="12" type="ORF">EmuJ_000863500</name>
</gene>
<evidence type="ECO:0000256" key="10">
    <source>
        <dbReference type="RuleBase" id="RU364027"/>
    </source>
</evidence>
<sequence length="915" mass="102980">MCHIDRGQYEILQDEEVPYNAEDLERLPLVPLQLDSTHNLDLFFSQIYEYHQLGGFTVITTNYVLSALKFVFLFFCCMELVVCMKWSKVLDPKTTINTWDDIAVSPAVCWASLPPFAALCLFLAILVFVYHLIRSVIALAQMWGVRRFCTIALDMPTSDSELNDLTWSEVLRRLLSVQAQMPIWRTKVLDELDVYNRILRQTNYLIGMVNREVIPFRFHLPMVSNPYIYLPHYYLLNLKFLLFLGPKSPFASYSQLRPEYKFLTRRLELAAEMAKHSRIIGLIGLILSPLVFLIQILLFLFSNAQRLRYQPAQLFYRSWSNYARLYLRHFNELPHEFDTRLNQAYKPATEYLDCFQSRLLSVTASHLAFTLGGLSILLFVISLFREGLIHLTGYLAAMAIGGLIANVCANFTPTEDAIRFPRASLLATLAKIHYMPDSWKDNPHAHNVRSEFSQLFQFRAVGAVEEILSPIIVPLIMLFYMPHRGLDIVDFLRNFTTELDGVGDVCSFAQLDIPRHGDPEWCPIVGTAPSSPSSGDGGSDDSIGIRNLPAVGGKTELSLMHFHHTNPTWCLPPNSKAFLSAVRKQAFNDLQRHQRVQADFIWGMNASTSPLFASLYTEQDIKTTTAMSAQQKSDQVYSSDFSIHAKNVSHMPTAMEQPTFGVAGALIESVSKGNTRTPNTEIGTPAEVSSPTLPRQTERQGASRSASLLVAPTSIPFFGMATSGLYYNQQALYQPYMSQMEEKTMMNISLMSPSVGGSMSYGEFTTDMDISSLYIHDLHQRRRNAHRLSQTSSTFLPCVASNLRQRSFTSDGLQEELRYQQPAHRYLGAAGRGRGLVHGVSVPASLRSARQFEGVVEEEADADIEEENTLTTSTSQQQQQQQTTSASSSTVIAAVSPHILGDDVQKWPDLPPPTC</sequence>
<evidence type="ECO:0000313" key="12">
    <source>
        <dbReference type="EMBL" id="CDS41021.2"/>
    </source>
</evidence>
<dbReference type="EMBL" id="LN902841">
    <property type="protein sequence ID" value="CDS41021.2"/>
    <property type="molecule type" value="Genomic_DNA"/>
</dbReference>
<evidence type="ECO:0000256" key="3">
    <source>
        <dbReference type="ARBA" id="ARBA00018074"/>
    </source>
</evidence>
<feature type="transmembrane region" description="Helical" evidence="10">
    <location>
        <begin position="391"/>
        <end position="412"/>
    </location>
</feature>
<dbReference type="PANTHER" id="PTHR13038">
    <property type="entry name" value="APG9 AUTOPHAGY 9"/>
    <property type="match status" value="1"/>
</dbReference>
<evidence type="ECO:0000256" key="4">
    <source>
        <dbReference type="ARBA" id="ARBA00022448"/>
    </source>
</evidence>
<evidence type="ECO:0000256" key="6">
    <source>
        <dbReference type="ARBA" id="ARBA00022989"/>
    </source>
</evidence>
<keyword evidence="7 10" id="KW-0072">Autophagy</keyword>
<dbReference type="GO" id="GO:0034045">
    <property type="term" value="C:phagophore assembly site membrane"/>
    <property type="evidence" value="ECO:0007669"/>
    <property type="project" value="UniProtKB-SubCell"/>
</dbReference>
<comment type="function">
    <text evidence="10">Phospholipid scramblase involved in autophagy. Cycles between the preautophagosomal structure/phagophore assembly site (PAS) and the cytoplasmic vesicle pool and supplies membrane for the growing autophagosome. Lipid scramblase activity plays a key role in preautophagosomal structure/phagophore assembly by distributing the phospholipids that arrive through ATG2 from the cytoplasmic to the luminal leaflet of the bilayer, thereby driving autophagosomal membrane expansion.</text>
</comment>
<dbReference type="GO" id="GO:0005776">
    <property type="term" value="C:autophagosome"/>
    <property type="evidence" value="ECO:0007669"/>
    <property type="project" value="TreeGrafter"/>
</dbReference>
<feature type="transmembrane region" description="Helical" evidence="10">
    <location>
        <begin position="279"/>
        <end position="301"/>
    </location>
</feature>
<dbReference type="OMA" id="FHHAPVE"/>
<dbReference type="GO" id="GO:0006869">
    <property type="term" value="P:lipid transport"/>
    <property type="evidence" value="ECO:0007669"/>
    <property type="project" value="UniProtKB-KW"/>
</dbReference>
<dbReference type="AlphaFoldDB" id="A0A068Y8C0"/>
<feature type="transmembrane region" description="Helical" evidence="10">
    <location>
        <begin position="107"/>
        <end position="133"/>
    </location>
</feature>
<feature type="region of interest" description="Disordered" evidence="11">
    <location>
        <begin position="526"/>
        <end position="545"/>
    </location>
</feature>